<gene>
    <name evidence="1" type="ORF">G7058_03890</name>
</gene>
<reference evidence="1 2" key="1">
    <citation type="journal article" date="2017" name="Int. J. Syst. Evol. Microbiol.">
        <title>Jeotgalibaca porci sp. nov. and Jeotgalibaca arthritidis sp. nov., isolated from pigs, and emended description of the genus Jeotgalibaca.</title>
        <authorList>
            <person name="Zamora L."/>
            <person name="Perez-Sancho M."/>
            <person name="Dominguez L."/>
            <person name="Fernandez-Garayzabal J.F."/>
            <person name="Vela A.I."/>
        </authorList>
    </citation>
    <scope>NUCLEOTIDE SEQUENCE [LARGE SCALE GENOMIC DNA]</scope>
    <source>
        <strain evidence="1 2">CCUG 69148</strain>
    </source>
</reference>
<sequence>MLDKIAKVKYFDGMAYRTYEVGKDNVIEIDHNDMVRVTIKDFNGKRHIFIKSDYMELTTKDTF</sequence>
<dbReference type="EMBL" id="CP049889">
    <property type="protein sequence ID" value="QIK51274.1"/>
    <property type="molecule type" value="Genomic_DNA"/>
</dbReference>
<dbReference type="RefSeq" id="WP_166062327.1">
    <property type="nucleotide sequence ID" value="NZ_CP049889.1"/>
</dbReference>
<proteinExistence type="predicted"/>
<dbReference type="Proteomes" id="UP000501830">
    <property type="component" value="Chromosome"/>
</dbReference>
<evidence type="ECO:0000313" key="1">
    <source>
        <dbReference type="EMBL" id="QIK51274.1"/>
    </source>
</evidence>
<accession>A0A6G7WG85</accession>
<dbReference type="AlphaFoldDB" id="A0A6G7WG85"/>
<protein>
    <submittedName>
        <fullName evidence="1">Uncharacterized protein</fullName>
    </submittedName>
</protein>
<organism evidence="1 2">
    <name type="scientific">Jeotgalibaca porci</name>
    <dbReference type="NCBI Taxonomy" id="1868793"/>
    <lineage>
        <taxon>Bacteria</taxon>
        <taxon>Bacillati</taxon>
        <taxon>Bacillota</taxon>
        <taxon>Bacilli</taxon>
        <taxon>Lactobacillales</taxon>
        <taxon>Carnobacteriaceae</taxon>
        <taxon>Jeotgalibaca</taxon>
    </lineage>
</organism>
<dbReference type="GeneID" id="94552408"/>
<keyword evidence="2" id="KW-1185">Reference proteome</keyword>
<evidence type="ECO:0000313" key="2">
    <source>
        <dbReference type="Proteomes" id="UP000501830"/>
    </source>
</evidence>
<dbReference type="KEGG" id="jpo:G7058_03890"/>
<name>A0A6G7WG85_9LACT</name>